<dbReference type="AlphaFoldDB" id="B3H2V6"/>
<dbReference type="KEGG" id="apa:APP7_1974"/>
<dbReference type="InterPro" id="IPR016419">
    <property type="entry name" value="Prepilin_Pept-dep_B_prd"/>
</dbReference>
<sequence>MSYKKTSAVIAKIKWRAITAVEMLVALFLAIGLLTAISNLYAQFYQTKLKQNELLMLQKESHQLLTYLQQHIQHLGYQGASRQQTNFRLFEQDNKRYAIDLNGQCFIFFYDLNDDGCLGKRATKHSSCINRQTNQTKDLAKEVFGIKLERKSLYIYDKNNLEHCSRQECRQLLNACREKWRRFTSEDDYWVERLHFTWLEEPKLLRIALKLTSKKQKLVSYEASGLVYILNH</sequence>
<organism evidence="1 2">
    <name type="scientific">Actinobacillus pleuropneumoniae serotype 7 (strain AP76)</name>
    <dbReference type="NCBI Taxonomy" id="537457"/>
    <lineage>
        <taxon>Bacteria</taxon>
        <taxon>Pseudomonadati</taxon>
        <taxon>Pseudomonadota</taxon>
        <taxon>Gammaproteobacteria</taxon>
        <taxon>Pasteurellales</taxon>
        <taxon>Pasteurellaceae</taxon>
        <taxon>Actinobacillus</taxon>
    </lineage>
</organism>
<evidence type="ECO:0000313" key="2">
    <source>
        <dbReference type="Proteomes" id="UP000001226"/>
    </source>
</evidence>
<dbReference type="Proteomes" id="UP000001226">
    <property type="component" value="Chromosome"/>
</dbReference>
<proteinExistence type="predicted"/>
<reference evidence="2" key="1">
    <citation type="submission" date="2008-06" db="EMBL/GenBank/DDBJ databases">
        <title>Genome and proteome analysis of A. pleuropneumoniae serotype 7.</title>
        <authorList>
            <person name="Linke B."/>
            <person name="Buettner F."/>
            <person name="Martinez-Arias R."/>
            <person name="Goesmann A."/>
            <person name="Baltes N."/>
            <person name="Tegetmeyer H."/>
            <person name="Singh M."/>
            <person name="Gerlach G.F."/>
        </authorList>
    </citation>
    <scope>NUCLEOTIDE SEQUENCE [LARGE SCALE GENOMIC DNA]</scope>
    <source>
        <strain evidence="2">AP76</strain>
    </source>
</reference>
<dbReference type="PIRSF" id="PIRSF004525">
    <property type="entry name" value="Pilin_peptidase-dep_B_prd"/>
    <property type="match status" value="1"/>
</dbReference>
<evidence type="ECO:0000313" key="1">
    <source>
        <dbReference type="EMBL" id="ACE62626.1"/>
    </source>
</evidence>
<dbReference type="EMBL" id="CP001091">
    <property type="protein sequence ID" value="ACE62626.1"/>
    <property type="molecule type" value="Genomic_DNA"/>
</dbReference>
<name>B3H2V6_ACTP7</name>
<dbReference type="HOGENOM" id="CLU_101731_0_0_6"/>
<evidence type="ECO:0008006" key="3">
    <source>
        <dbReference type="Google" id="ProtNLM"/>
    </source>
</evidence>
<gene>
    <name evidence="1" type="primary">pulJ</name>
    <name evidence="1" type="ordered locus">APP7_1974</name>
</gene>
<accession>B3H2V6</accession>
<protein>
    <recommendedName>
        <fullName evidence="3">Type II secretory pathway, component PulJ</fullName>
    </recommendedName>
</protein>